<dbReference type="Gene3D" id="2.40.70.10">
    <property type="entry name" value="Acid Proteases"/>
    <property type="match status" value="1"/>
</dbReference>
<name>A0A183FF75_HELPZ</name>
<keyword evidence="3" id="KW-1185">Reference proteome</keyword>
<dbReference type="OrthoDB" id="5846951at2759"/>
<dbReference type="EMBL" id="UZAH01025418">
    <property type="protein sequence ID" value="VDO63499.1"/>
    <property type="molecule type" value="Genomic_DNA"/>
</dbReference>
<reference evidence="4" key="2">
    <citation type="submission" date="2019-09" db="UniProtKB">
        <authorList>
            <consortium name="WormBaseParasite"/>
        </authorList>
    </citation>
    <scope>IDENTIFICATION</scope>
</reference>
<evidence type="ECO:0000313" key="4">
    <source>
        <dbReference type="WBParaSite" id="HPBE_0000513001-mRNA-1"/>
    </source>
</evidence>
<sequence length="337" mass="37695">MESPLFVPRIYAIRNSTNSSLPYIELTIGKTSVTALIDSGASISYIKLSTVHGSACHIIPSKKYHGNYSQWNDHPTAGMCKITYQNRKVHNQPQTLDLSGQGLPCTVIARIRLHPPTQQKWSTSFARPPQPRHRHQRRTLQPSSGTNITVQTETPLHVLIDGTPSYRDERPLCSKIRGLPPHAAMDVLIEDNRRLTDDLFVVGRALVSPSTDGTCYINIINPSNTNIHIKDKTKIAKATPVAYHEIQVLAVHQQPLDHIIHNPANAVPSEADWEARLPHFPVYPPPKNFDIAAEIDLSASALSEEQKRQLRIILRYHTDAFVGPDGHLGHYEYSHQG</sequence>
<evidence type="ECO:0000313" key="2">
    <source>
        <dbReference type="EMBL" id="VDO63499.1"/>
    </source>
</evidence>
<dbReference type="Proteomes" id="UP000050761">
    <property type="component" value="Unassembled WGS sequence"/>
</dbReference>
<feature type="region of interest" description="Disordered" evidence="1">
    <location>
        <begin position="118"/>
        <end position="147"/>
    </location>
</feature>
<evidence type="ECO:0000313" key="3">
    <source>
        <dbReference type="Proteomes" id="UP000050761"/>
    </source>
</evidence>
<reference evidence="2 3" key="1">
    <citation type="submission" date="2018-11" db="EMBL/GenBank/DDBJ databases">
        <authorList>
            <consortium name="Pathogen Informatics"/>
        </authorList>
    </citation>
    <scope>NUCLEOTIDE SEQUENCE [LARGE SCALE GENOMIC DNA]</scope>
</reference>
<evidence type="ECO:0000256" key="1">
    <source>
        <dbReference type="SAM" id="MobiDB-lite"/>
    </source>
</evidence>
<dbReference type="SUPFAM" id="SSF50630">
    <property type="entry name" value="Acid proteases"/>
    <property type="match status" value="1"/>
</dbReference>
<accession>A0A183FF75</accession>
<dbReference type="GO" id="GO:0006508">
    <property type="term" value="P:proteolysis"/>
    <property type="evidence" value="ECO:0007669"/>
    <property type="project" value="InterPro"/>
</dbReference>
<organism evidence="3 4">
    <name type="scientific">Heligmosomoides polygyrus</name>
    <name type="common">Parasitic roundworm</name>
    <dbReference type="NCBI Taxonomy" id="6339"/>
    <lineage>
        <taxon>Eukaryota</taxon>
        <taxon>Metazoa</taxon>
        <taxon>Ecdysozoa</taxon>
        <taxon>Nematoda</taxon>
        <taxon>Chromadorea</taxon>
        <taxon>Rhabditida</taxon>
        <taxon>Rhabditina</taxon>
        <taxon>Rhabditomorpha</taxon>
        <taxon>Strongyloidea</taxon>
        <taxon>Heligmosomidae</taxon>
        <taxon>Heligmosomoides</taxon>
    </lineage>
</organism>
<gene>
    <name evidence="2" type="ORF">HPBE_LOCUS5131</name>
</gene>
<dbReference type="PROSITE" id="PS00141">
    <property type="entry name" value="ASP_PROTEASE"/>
    <property type="match status" value="1"/>
</dbReference>
<proteinExistence type="predicted"/>
<dbReference type="WBParaSite" id="HPBE_0000513001-mRNA-1">
    <property type="protein sequence ID" value="HPBE_0000513001-mRNA-1"/>
    <property type="gene ID" value="HPBE_0000513001"/>
</dbReference>
<protein>
    <submittedName>
        <fullName evidence="4">Peptidase A1 domain-containing protein</fullName>
    </submittedName>
</protein>
<dbReference type="InterPro" id="IPR001969">
    <property type="entry name" value="Aspartic_peptidase_AS"/>
</dbReference>
<dbReference type="GO" id="GO:0004190">
    <property type="term" value="F:aspartic-type endopeptidase activity"/>
    <property type="evidence" value="ECO:0007669"/>
    <property type="project" value="InterPro"/>
</dbReference>
<dbReference type="InterPro" id="IPR021109">
    <property type="entry name" value="Peptidase_aspartic_dom_sf"/>
</dbReference>
<accession>A0A3P7XC67</accession>
<dbReference type="AlphaFoldDB" id="A0A183FF75"/>